<evidence type="ECO:0000313" key="2">
    <source>
        <dbReference type="Proteomes" id="UP000189855"/>
    </source>
</evidence>
<gene>
    <name evidence="1" type="ORF">BTW15_01360</name>
</gene>
<protein>
    <submittedName>
        <fullName evidence="1">Uncharacterized protein</fullName>
    </submittedName>
</protein>
<name>A0AB36KZY8_PSEUB</name>
<dbReference type="Pfam" id="PF26207">
    <property type="entry name" value="Phage_phiTE_015"/>
    <property type="match status" value="1"/>
</dbReference>
<evidence type="ECO:0000313" key="1">
    <source>
        <dbReference type="EMBL" id="OPE62024.1"/>
    </source>
</evidence>
<reference evidence="1 2" key="1">
    <citation type="journal article" date="2017" name="Mol. Ecol.">
        <title>Adaptation of the pathogen, Pseudomonas syringae, during experimental evolution on a native vs. alternative host plant.</title>
        <authorList>
            <person name="Meaden S."/>
            <person name="Koskella B."/>
        </authorList>
    </citation>
    <scope>NUCLEOTIDE SEQUENCE [LARGE SCALE GENOMIC DNA]</scope>
    <source>
        <strain evidence="1 2">PT23</strain>
    </source>
</reference>
<proteinExistence type="predicted"/>
<dbReference type="EMBL" id="MSDS01000001">
    <property type="protein sequence ID" value="OPE62024.1"/>
    <property type="molecule type" value="Genomic_DNA"/>
</dbReference>
<dbReference type="Proteomes" id="UP000189855">
    <property type="component" value="Unassembled WGS sequence"/>
</dbReference>
<sequence>MSNDKMREEFEAWWLSGTYPFRVMDRLEDAGVSEESAQEIWQASRESLVLELPASPYMPDSEPESMTGYEVGEAQGRCDMWANVREAIEAAGVKVKS</sequence>
<organism evidence="1 2">
    <name type="scientific">Pseudomonas syringae pv. tomato</name>
    <dbReference type="NCBI Taxonomy" id="323"/>
    <lineage>
        <taxon>Bacteria</taxon>
        <taxon>Pseudomonadati</taxon>
        <taxon>Pseudomonadota</taxon>
        <taxon>Gammaproteobacteria</taxon>
        <taxon>Pseudomonadales</taxon>
        <taxon>Pseudomonadaceae</taxon>
        <taxon>Pseudomonas</taxon>
    </lineage>
</organism>
<accession>A0AB36KZY8</accession>
<dbReference type="RefSeq" id="WP_054089941.1">
    <property type="nucleotide sequence ID" value="NZ_JAIFYV010000067.1"/>
</dbReference>
<dbReference type="AlphaFoldDB" id="A0AB36KZY8"/>
<dbReference type="InterPro" id="IPR058601">
    <property type="entry name" value="Phage_phiTE_015-like"/>
</dbReference>
<comment type="caution">
    <text evidence="1">The sequence shown here is derived from an EMBL/GenBank/DDBJ whole genome shotgun (WGS) entry which is preliminary data.</text>
</comment>